<evidence type="ECO:0000313" key="5">
    <source>
        <dbReference type="EMBL" id="CAK0850500.1"/>
    </source>
</evidence>
<dbReference type="Proteomes" id="UP001189429">
    <property type="component" value="Unassembled WGS sequence"/>
</dbReference>
<evidence type="ECO:0000259" key="4">
    <source>
        <dbReference type="Pfam" id="PF21773"/>
    </source>
</evidence>
<name>A0ABN9TW55_9DINO</name>
<evidence type="ECO:0000313" key="6">
    <source>
        <dbReference type="Proteomes" id="UP001189429"/>
    </source>
</evidence>
<dbReference type="Pfam" id="PF21773">
    <property type="entry name" value="ODAD1_CC"/>
    <property type="match status" value="1"/>
</dbReference>
<gene>
    <name evidence="5" type="ORF">PCOR1329_LOCUS42908</name>
</gene>
<feature type="compositionally biased region" description="Polar residues" evidence="3">
    <location>
        <begin position="1"/>
        <end position="13"/>
    </location>
</feature>
<keyword evidence="6" id="KW-1185">Reference proteome</keyword>
<accession>A0ABN9TW55</accession>
<evidence type="ECO:0000256" key="3">
    <source>
        <dbReference type="SAM" id="MobiDB-lite"/>
    </source>
</evidence>
<evidence type="ECO:0000256" key="1">
    <source>
        <dbReference type="ARBA" id="ARBA00023054"/>
    </source>
</evidence>
<dbReference type="EMBL" id="CAUYUJ010015158">
    <property type="protein sequence ID" value="CAK0850500.1"/>
    <property type="molecule type" value="Genomic_DNA"/>
</dbReference>
<dbReference type="PANTHER" id="PTHR21694">
    <property type="entry name" value="COILED-COIL DOMAIN-CONTAINING PROTEIN 63"/>
    <property type="match status" value="1"/>
</dbReference>
<keyword evidence="1 2" id="KW-0175">Coiled coil</keyword>
<feature type="domain" description="ODAD1 central coiled coil region" evidence="4">
    <location>
        <begin position="66"/>
        <end position="123"/>
    </location>
</feature>
<reference evidence="5" key="1">
    <citation type="submission" date="2023-10" db="EMBL/GenBank/DDBJ databases">
        <authorList>
            <person name="Chen Y."/>
            <person name="Shah S."/>
            <person name="Dougan E. K."/>
            <person name="Thang M."/>
            <person name="Chan C."/>
        </authorList>
    </citation>
    <scope>NUCLEOTIDE SEQUENCE [LARGE SCALE GENOMIC DNA]</scope>
</reference>
<feature type="region of interest" description="Disordered" evidence="3">
    <location>
        <begin position="1"/>
        <end position="31"/>
    </location>
</feature>
<protein>
    <recommendedName>
        <fullName evidence="4">ODAD1 central coiled coil region domain-containing protein</fullName>
    </recommendedName>
</protein>
<feature type="coiled-coil region" evidence="2">
    <location>
        <begin position="82"/>
        <end position="116"/>
    </location>
</feature>
<dbReference type="InterPro" id="IPR049258">
    <property type="entry name" value="ODAD1_CC"/>
</dbReference>
<dbReference type="InterPro" id="IPR051876">
    <property type="entry name" value="ODA-DC/CCD"/>
</dbReference>
<organism evidence="5 6">
    <name type="scientific">Prorocentrum cordatum</name>
    <dbReference type="NCBI Taxonomy" id="2364126"/>
    <lineage>
        <taxon>Eukaryota</taxon>
        <taxon>Sar</taxon>
        <taxon>Alveolata</taxon>
        <taxon>Dinophyceae</taxon>
        <taxon>Prorocentrales</taxon>
        <taxon>Prorocentraceae</taxon>
        <taxon>Prorocentrum</taxon>
    </lineage>
</organism>
<evidence type="ECO:0000256" key="2">
    <source>
        <dbReference type="SAM" id="Coils"/>
    </source>
</evidence>
<sequence length="132" mass="15110">MATETLTKLTEQKQSLQEKLEAESEQASSLQEKISTMEVDVFSKRQDMATHGGVNASLDNTKAVAKQIRVLENRLDKGLQKFNEAIAANRSLREQIDTLRRERVVFDDIYRKLENELQSKKKDSLLPDGQHH</sequence>
<proteinExistence type="predicted"/>
<comment type="caution">
    <text evidence="5">The sequence shown here is derived from an EMBL/GenBank/DDBJ whole genome shotgun (WGS) entry which is preliminary data.</text>
</comment>
<dbReference type="PANTHER" id="PTHR21694:SF18">
    <property type="entry name" value="COILED-COIL DOMAIN-CONTAINING PROTEIN 63"/>
    <property type="match status" value="1"/>
</dbReference>